<sequence length="93" mass="10978">MNDYQRRKELLAEYSGTHCYRNHHEDITDRLGERQPQKSTVGIRITLCIVLFVCYVLLDYENLTILNVNSKAVKNEIRKEVDLGELLHITTEW</sequence>
<feature type="transmembrane region" description="Helical" evidence="1">
    <location>
        <begin position="41"/>
        <end position="58"/>
    </location>
</feature>
<organism evidence="2 3">
    <name type="scientific">Hespellia stercorisuis DSM 15480</name>
    <dbReference type="NCBI Taxonomy" id="1121950"/>
    <lineage>
        <taxon>Bacteria</taxon>
        <taxon>Bacillati</taxon>
        <taxon>Bacillota</taxon>
        <taxon>Clostridia</taxon>
        <taxon>Lachnospirales</taxon>
        <taxon>Lachnospiraceae</taxon>
        <taxon>Hespellia</taxon>
    </lineage>
</organism>
<gene>
    <name evidence="2" type="ORF">SAMN02745243_02843</name>
</gene>
<evidence type="ECO:0000256" key="1">
    <source>
        <dbReference type="SAM" id="Phobius"/>
    </source>
</evidence>
<protein>
    <submittedName>
        <fullName evidence="2">Uncharacterized protein</fullName>
    </submittedName>
</protein>
<keyword evidence="1" id="KW-0812">Transmembrane</keyword>
<dbReference type="RefSeq" id="WP_073111616.1">
    <property type="nucleotide sequence ID" value="NZ_FQZY01000046.1"/>
</dbReference>
<dbReference type="Proteomes" id="UP000184301">
    <property type="component" value="Unassembled WGS sequence"/>
</dbReference>
<keyword evidence="3" id="KW-1185">Reference proteome</keyword>
<dbReference type="STRING" id="1121950.SAMN02745243_02843"/>
<evidence type="ECO:0000313" key="2">
    <source>
        <dbReference type="EMBL" id="SHK39393.1"/>
    </source>
</evidence>
<proteinExistence type="predicted"/>
<accession>A0A1M6S3R9</accession>
<keyword evidence="1" id="KW-1133">Transmembrane helix</keyword>
<evidence type="ECO:0000313" key="3">
    <source>
        <dbReference type="Proteomes" id="UP000184301"/>
    </source>
</evidence>
<dbReference type="AlphaFoldDB" id="A0A1M6S3R9"/>
<reference evidence="2 3" key="1">
    <citation type="submission" date="2016-11" db="EMBL/GenBank/DDBJ databases">
        <authorList>
            <person name="Jaros S."/>
            <person name="Januszkiewicz K."/>
            <person name="Wedrychowicz H."/>
        </authorList>
    </citation>
    <scope>NUCLEOTIDE SEQUENCE [LARGE SCALE GENOMIC DNA]</scope>
    <source>
        <strain evidence="2 3">DSM 15480</strain>
    </source>
</reference>
<dbReference type="OrthoDB" id="1912203at2"/>
<keyword evidence="1" id="KW-0472">Membrane</keyword>
<name>A0A1M6S3R9_9FIRM</name>
<dbReference type="EMBL" id="FQZY01000046">
    <property type="protein sequence ID" value="SHK39393.1"/>
    <property type="molecule type" value="Genomic_DNA"/>
</dbReference>